<accession>A0A0U4B560</accession>
<dbReference type="EMBL" id="KU160660">
    <property type="protein sequence ID" value="ALY09888.1"/>
    <property type="molecule type" value="Genomic_DNA"/>
</dbReference>
<dbReference type="KEGG" id="vg:40093116"/>
<reference evidence="1 2" key="1">
    <citation type="submission" date="2015-11" db="EMBL/GenBank/DDBJ databases">
        <authorList>
            <person name="Terry K."/>
            <person name="Dunbar D."/>
            <person name="Bradley K.W."/>
            <person name="Asai D.J."/>
            <person name="Bowman C.A."/>
            <person name="Russell D.A."/>
            <person name="Pope W.H."/>
            <person name="Jacobs-Sera D."/>
            <person name="Hendrix R.W."/>
            <person name="Hatfull G.F."/>
        </authorList>
    </citation>
    <scope>NUCLEOTIDE SEQUENCE [LARGE SCALE GENOMIC DNA]</scope>
</reference>
<proteinExistence type="predicted"/>
<evidence type="ECO:0000313" key="1">
    <source>
        <dbReference type="EMBL" id="ALY09888.1"/>
    </source>
</evidence>
<dbReference type="GeneID" id="40093116"/>
<dbReference type="RefSeq" id="YP_009616616.1">
    <property type="nucleotide sequence ID" value="NC_042053.1"/>
</dbReference>
<keyword evidence="2" id="KW-1185">Reference proteome</keyword>
<sequence>MKVQLIGGPADGAVFQLSDDKANALQVPCTVVTDNPAFQSKEIGPGFPCVATYALFQTLPSGTRIFRLSGIHSKA</sequence>
<evidence type="ECO:0000313" key="2">
    <source>
        <dbReference type="Proteomes" id="UP000229287"/>
    </source>
</evidence>
<protein>
    <submittedName>
        <fullName evidence="1">Uncharacterized protein</fullName>
    </submittedName>
</protein>
<gene>
    <name evidence="1" type="primary">42</name>
    <name evidence="1" type="ORF">PRINCESSTRINA_42</name>
</gene>
<dbReference type="OrthoDB" id="35617at10239"/>
<organism evidence="1 2">
    <name type="scientific">Arthrobacter phage PrincessTrina</name>
    <dbReference type="NCBI Taxonomy" id="1772328"/>
    <lineage>
        <taxon>Viruses</taxon>
        <taxon>Duplodnaviria</taxon>
        <taxon>Heunggongvirae</taxon>
        <taxon>Uroviricota</taxon>
        <taxon>Caudoviricetes</taxon>
        <taxon>Klausavirus</taxon>
        <taxon>Klausavirus princesstrina</taxon>
    </lineage>
</organism>
<dbReference type="Proteomes" id="UP000229287">
    <property type="component" value="Segment"/>
</dbReference>
<name>A0A0U4B560_9CAUD</name>